<dbReference type="RefSeq" id="WP_013528384.1">
    <property type="nucleotide sequence ID" value="NZ_CP015062.1"/>
</dbReference>
<dbReference type="EMBL" id="CP088147">
    <property type="protein sequence ID" value="UTU52362.1"/>
    <property type="molecule type" value="Genomic_DNA"/>
</dbReference>
<keyword evidence="4 5" id="KW-0472">Membrane</keyword>
<feature type="transmembrane region" description="Helical" evidence="5">
    <location>
        <begin position="107"/>
        <end position="127"/>
    </location>
</feature>
<name>A0AB38TCX0_9HYPH</name>
<sequence>MERLYPVALVTLFCSLMIFGMAVTVARTHKKTGILAPAMTGDPLLERTIRAHANAVEWFPIFMPSMWLFAIYWNAAWASGLGLLWMIGRIAYFVGYRTAPLKRYPGFFVQSIAAFALLFGALGRIIYLML</sequence>
<dbReference type="SUPFAM" id="SSF161084">
    <property type="entry name" value="MAPEG domain-like"/>
    <property type="match status" value="1"/>
</dbReference>
<reference evidence="6 7" key="1">
    <citation type="journal article" date="2022" name="Microbiol. Resour. Announc.">
        <title>Complete Genome Sequence of Mesorhizobium ciceri Strain R30, a Rhizobium Used as a Commercial Inoculant for Chickpea in Argentina.</title>
        <authorList>
            <person name="Foresto E."/>
            <person name="Revale S."/>
            <person name="Primo E."/>
            <person name="Nievas F."/>
            <person name="Carezzano E."/>
            <person name="Puente M."/>
            <person name="Alzari P."/>
            <person name="Mart M."/>
            <person name="Ben-Assaya M."/>
            <person name="Mornico D."/>
            <person name="Santoro M."/>
            <person name="Mart F."/>
            <person name="Giordano W."/>
            <person name="Bogino P."/>
        </authorList>
    </citation>
    <scope>NUCLEOTIDE SEQUENCE [LARGE SCALE GENOMIC DNA]</scope>
    <source>
        <strain evidence="6 7">R30</strain>
    </source>
</reference>
<dbReference type="KEGG" id="mcic:A4R28_25800"/>
<organism evidence="6 7">
    <name type="scientific">Mesorhizobium ciceri</name>
    <dbReference type="NCBI Taxonomy" id="39645"/>
    <lineage>
        <taxon>Bacteria</taxon>
        <taxon>Pseudomonadati</taxon>
        <taxon>Pseudomonadota</taxon>
        <taxon>Alphaproteobacteria</taxon>
        <taxon>Hyphomicrobiales</taxon>
        <taxon>Phyllobacteriaceae</taxon>
        <taxon>Mesorhizobium</taxon>
    </lineage>
</organism>
<evidence type="ECO:0000256" key="3">
    <source>
        <dbReference type="ARBA" id="ARBA00022989"/>
    </source>
</evidence>
<accession>A0AB38TCX0</accession>
<dbReference type="Pfam" id="PF01124">
    <property type="entry name" value="MAPEG"/>
    <property type="match status" value="1"/>
</dbReference>
<dbReference type="AlphaFoldDB" id="A0AB38TCX0"/>
<protein>
    <submittedName>
        <fullName evidence="6">MAPEG family protein</fullName>
    </submittedName>
</protein>
<evidence type="ECO:0000313" key="6">
    <source>
        <dbReference type="EMBL" id="UTU52362.1"/>
    </source>
</evidence>
<dbReference type="InterPro" id="IPR001129">
    <property type="entry name" value="Membr-assoc_MAPEG"/>
</dbReference>
<dbReference type="GO" id="GO:0004364">
    <property type="term" value="F:glutathione transferase activity"/>
    <property type="evidence" value="ECO:0007669"/>
    <property type="project" value="TreeGrafter"/>
</dbReference>
<dbReference type="PANTHER" id="PTHR10250">
    <property type="entry name" value="MICROSOMAL GLUTATHIONE S-TRANSFERASE"/>
    <property type="match status" value="1"/>
</dbReference>
<evidence type="ECO:0000256" key="2">
    <source>
        <dbReference type="ARBA" id="ARBA00022692"/>
    </source>
</evidence>
<dbReference type="PANTHER" id="PTHR10250:SF15">
    <property type="entry name" value="MICROSOMAL GLUTATHIONE S-TRANSFERASE-RELATED"/>
    <property type="match status" value="1"/>
</dbReference>
<evidence type="ECO:0000313" key="7">
    <source>
        <dbReference type="Proteomes" id="UP001060070"/>
    </source>
</evidence>
<keyword evidence="2 5" id="KW-0812">Transmembrane</keyword>
<dbReference type="GO" id="GO:0016020">
    <property type="term" value="C:membrane"/>
    <property type="evidence" value="ECO:0007669"/>
    <property type="project" value="UniProtKB-SubCell"/>
</dbReference>
<dbReference type="Proteomes" id="UP001060070">
    <property type="component" value="Chromosome"/>
</dbReference>
<keyword evidence="7" id="KW-1185">Reference proteome</keyword>
<proteinExistence type="predicted"/>
<dbReference type="Gene3D" id="1.20.120.550">
    <property type="entry name" value="Membrane associated eicosanoid/glutathione metabolism-like domain"/>
    <property type="match status" value="1"/>
</dbReference>
<gene>
    <name evidence="6" type="ORF">LRP29_02595</name>
</gene>
<keyword evidence="3 5" id="KW-1133">Transmembrane helix</keyword>
<evidence type="ECO:0000256" key="1">
    <source>
        <dbReference type="ARBA" id="ARBA00004141"/>
    </source>
</evidence>
<dbReference type="GO" id="GO:0006691">
    <property type="term" value="P:leukotriene metabolic process"/>
    <property type="evidence" value="ECO:0007669"/>
    <property type="project" value="UniProtKB-ARBA"/>
</dbReference>
<comment type="subcellular location">
    <subcellularLocation>
        <location evidence="1">Membrane</location>
        <topology evidence="1">Multi-pass membrane protein</topology>
    </subcellularLocation>
</comment>
<evidence type="ECO:0000256" key="4">
    <source>
        <dbReference type="ARBA" id="ARBA00023136"/>
    </source>
</evidence>
<dbReference type="GeneID" id="91558722"/>
<dbReference type="GO" id="GO:0004602">
    <property type="term" value="F:glutathione peroxidase activity"/>
    <property type="evidence" value="ECO:0007669"/>
    <property type="project" value="TreeGrafter"/>
</dbReference>
<feature type="transmembrane region" description="Helical" evidence="5">
    <location>
        <begin position="67"/>
        <end position="87"/>
    </location>
</feature>
<feature type="transmembrane region" description="Helical" evidence="5">
    <location>
        <begin position="6"/>
        <end position="26"/>
    </location>
</feature>
<evidence type="ECO:0000256" key="5">
    <source>
        <dbReference type="SAM" id="Phobius"/>
    </source>
</evidence>
<dbReference type="InterPro" id="IPR050997">
    <property type="entry name" value="MAPEG"/>
</dbReference>
<dbReference type="InterPro" id="IPR023352">
    <property type="entry name" value="MAPEG-like_dom_sf"/>
</dbReference>